<dbReference type="NCBIfam" id="NF007741">
    <property type="entry name" value="PRK10421.1"/>
    <property type="match status" value="1"/>
</dbReference>
<evidence type="ECO:0000313" key="5">
    <source>
        <dbReference type="EMBL" id="OQX05923.1"/>
    </source>
</evidence>
<dbReference type="Pfam" id="PF00392">
    <property type="entry name" value="GntR"/>
    <property type="match status" value="1"/>
</dbReference>
<dbReference type="GO" id="GO:0003700">
    <property type="term" value="F:DNA-binding transcription factor activity"/>
    <property type="evidence" value="ECO:0007669"/>
    <property type="project" value="InterPro"/>
</dbReference>
<dbReference type="SUPFAM" id="SSF46785">
    <property type="entry name" value="Winged helix' DNA-binding domain"/>
    <property type="match status" value="1"/>
</dbReference>
<comment type="caution">
    <text evidence="5">The sequence shown here is derived from an EMBL/GenBank/DDBJ whole genome shotgun (WGS) entry which is preliminary data.</text>
</comment>
<gene>
    <name evidence="5" type="ORF">BWK73_32295</name>
</gene>
<dbReference type="AlphaFoldDB" id="A0A1Y1QHP9"/>
<dbReference type="SMART" id="SM00895">
    <property type="entry name" value="FCD"/>
    <property type="match status" value="1"/>
</dbReference>
<dbReference type="InterPro" id="IPR036388">
    <property type="entry name" value="WH-like_DNA-bd_sf"/>
</dbReference>
<dbReference type="PROSITE" id="PS50949">
    <property type="entry name" value="HTH_GNTR"/>
    <property type="match status" value="1"/>
</dbReference>
<dbReference type="PRINTS" id="PR00035">
    <property type="entry name" value="HTHGNTR"/>
</dbReference>
<evidence type="ECO:0000259" key="4">
    <source>
        <dbReference type="PROSITE" id="PS50949"/>
    </source>
</evidence>
<feature type="domain" description="HTH gntR-type" evidence="4">
    <location>
        <begin position="4"/>
        <end position="72"/>
    </location>
</feature>
<sequence>MKKTRLSDQIAEQLETMIATQGLKHGDRLPAERQLAEQLEVSRPSLREAIQKLISKGLLISRAGGGTFVQQATQNHCADPLVALFRDNPEYRFDVLEIRHALEGNAAWYAALRATDEDKANIRTHFEQMIALHGSDDPMDEARADAAFHLSIVEASHNLVLLHVMRGLFELLQNSISHNLDKLYTIPRVFEPLKEQHRELMEAVVASDPERARKAAQEHLAFVEDSLKDIDADEARKVRSLRHLTLVGR</sequence>
<accession>A0A1Y1QHP9</accession>
<keyword evidence="1" id="KW-0805">Transcription regulation</keyword>
<evidence type="ECO:0000256" key="3">
    <source>
        <dbReference type="ARBA" id="ARBA00023163"/>
    </source>
</evidence>
<dbReference type="CDD" id="cd07377">
    <property type="entry name" value="WHTH_GntR"/>
    <property type="match status" value="1"/>
</dbReference>
<keyword evidence="3" id="KW-0804">Transcription</keyword>
<evidence type="ECO:0000313" key="6">
    <source>
        <dbReference type="Proteomes" id="UP000192491"/>
    </source>
</evidence>
<dbReference type="InterPro" id="IPR011711">
    <property type="entry name" value="GntR_C"/>
</dbReference>
<dbReference type="SUPFAM" id="SSF48008">
    <property type="entry name" value="GntR ligand-binding domain-like"/>
    <property type="match status" value="1"/>
</dbReference>
<dbReference type="SMART" id="SM00345">
    <property type="entry name" value="HTH_GNTR"/>
    <property type="match status" value="1"/>
</dbReference>
<dbReference type="Gene3D" id="1.10.10.10">
    <property type="entry name" value="Winged helix-like DNA-binding domain superfamily/Winged helix DNA-binding domain"/>
    <property type="match status" value="1"/>
</dbReference>
<organism evidence="5 6">
    <name type="scientific">Thiothrix lacustris</name>
    <dbReference type="NCBI Taxonomy" id="525917"/>
    <lineage>
        <taxon>Bacteria</taxon>
        <taxon>Pseudomonadati</taxon>
        <taxon>Pseudomonadota</taxon>
        <taxon>Gammaproteobacteria</taxon>
        <taxon>Thiotrichales</taxon>
        <taxon>Thiotrichaceae</taxon>
        <taxon>Thiothrix</taxon>
    </lineage>
</organism>
<name>A0A1Y1QHP9_9GAMM</name>
<dbReference type="GO" id="GO:0003677">
    <property type="term" value="F:DNA binding"/>
    <property type="evidence" value="ECO:0007669"/>
    <property type="project" value="UniProtKB-KW"/>
</dbReference>
<proteinExistence type="predicted"/>
<dbReference type="PANTHER" id="PTHR43537:SF18">
    <property type="entry name" value="L-LACTATE DEHYDROGENASE OPERON REGULATORY PROTEIN-RELATED"/>
    <property type="match status" value="1"/>
</dbReference>
<dbReference type="InterPro" id="IPR036390">
    <property type="entry name" value="WH_DNA-bd_sf"/>
</dbReference>
<dbReference type="Pfam" id="PF07729">
    <property type="entry name" value="FCD"/>
    <property type="match status" value="1"/>
</dbReference>
<dbReference type="InterPro" id="IPR000524">
    <property type="entry name" value="Tscrpt_reg_HTH_GntR"/>
</dbReference>
<dbReference type="PANTHER" id="PTHR43537">
    <property type="entry name" value="TRANSCRIPTIONAL REGULATOR, GNTR FAMILY"/>
    <property type="match status" value="1"/>
</dbReference>
<dbReference type="InterPro" id="IPR008920">
    <property type="entry name" value="TF_FadR/GntR_C"/>
</dbReference>
<evidence type="ECO:0000256" key="2">
    <source>
        <dbReference type="ARBA" id="ARBA00023125"/>
    </source>
</evidence>
<protein>
    <submittedName>
        <fullName evidence="5">Transcriptional regulator LldR</fullName>
    </submittedName>
</protein>
<keyword evidence="2" id="KW-0238">DNA-binding</keyword>
<dbReference type="Proteomes" id="UP000192491">
    <property type="component" value="Unassembled WGS sequence"/>
</dbReference>
<dbReference type="Gene3D" id="1.20.120.530">
    <property type="entry name" value="GntR ligand-binding domain-like"/>
    <property type="match status" value="1"/>
</dbReference>
<evidence type="ECO:0000256" key="1">
    <source>
        <dbReference type="ARBA" id="ARBA00023015"/>
    </source>
</evidence>
<dbReference type="EMBL" id="MTEJ01000267">
    <property type="protein sequence ID" value="OQX05923.1"/>
    <property type="molecule type" value="Genomic_DNA"/>
</dbReference>
<reference evidence="5 6" key="1">
    <citation type="submission" date="2017-01" db="EMBL/GenBank/DDBJ databases">
        <title>Novel large sulfur bacteria in the metagenomes of groundwater-fed chemosynthetic microbial mats in the Lake Huron basin.</title>
        <authorList>
            <person name="Sharrar A.M."/>
            <person name="Flood B.E."/>
            <person name="Bailey J.V."/>
            <person name="Jones D.S."/>
            <person name="Biddanda B."/>
            <person name="Ruberg S.A."/>
            <person name="Marcus D.N."/>
            <person name="Dick G.J."/>
        </authorList>
    </citation>
    <scope>NUCLEOTIDE SEQUENCE [LARGE SCALE GENOMIC DNA]</scope>
    <source>
        <strain evidence="5">A8</strain>
    </source>
</reference>